<evidence type="ECO:0000313" key="2">
    <source>
        <dbReference type="Proteomes" id="UP000516404"/>
    </source>
</evidence>
<dbReference type="Proteomes" id="UP000516404">
    <property type="component" value="Chromosome"/>
</dbReference>
<gene>
    <name evidence="1" type="ORF">IDM49_01255</name>
</gene>
<keyword evidence="2" id="KW-1185">Reference proteome</keyword>
<dbReference type="AlphaFoldDB" id="A0A7H2BE60"/>
<dbReference type="KEGG" id="rter:IDM49_01255"/>
<proteinExistence type="predicted"/>
<evidence type="ECO:0000313" key="1">
    <source>
        <dbReference type="EMBL" id="QNV37956.1"/>
    </source>
</evidence>
<organism evidence="1 2">
    <name type="scientific">Rothia terrae</name>
    <dbReference type="NCBI Taxonomy" id="396015"/>
    <lineage>
        <taxon>Bacteria</taxon>
        <taxon>Bacillati</taxon>
        <taxon>Actinomycetota</taxon>
        <taxon>Actinomycetes</taxon>
        <taxon>Micrococcales</taxon>
        <taxon>Micrococcaceae</taxon>
        <taxon>Rothia</taxon>
    </lineage>
</organism>
<name>A0A7H2BE60_9MICC</name>
<dbReference type="RefSeq" id="WP_168614358.1">
    <property type="nucleotide sequence ID" value="NZ_BAAAOX010000018.1"/>
</dbReference>
<dbReference type="EMBL" id="CP061539">
    <property type="protein sequence ID" value="QNV37956.1"/>
    <property type="molecule type" value="Genomic_DNA"/>
</dbReference>
<accession>A0A7H2BE60</accession>
<dbReference type="GeneID" id="96622849"/>
<sequence length="51" mass="5995">MATPVLSDDDEFPKGFYLRVVDDVPWLRGYRCDDLYMHPLESQFLFVKTPA</sequence>
<reference evidence="1 2" key="1">
    <citation type="submission" date="2020-09" db="EMBL/GenBank/DDBJ databases">
        <title>Investigation of environmental microbes.</title>
        <authorList>
            <person name="Ou Y."/>
            <person name="Kang Q."/>
        </authorList>
    </citation>
    <scope>NUCLEOTIDE SEQUENCE [LARGE SCALE GENOMIC DNA]</scope>
    <source>
        <strain evidence="1 2">KJZ-14</strain>
    </source>
</reference>
<protein>
    <submittedName>
        <fullName evidence="1">Uncharacterized protein</fullName>
    </submittedName>
</protein>